<gene>
    <name evidence="2" type="ORF">SAMN05216337_102070</name>
</gene>
<reference evidence="2 3" key="1">
    <citation type="submission" date="2016-10" db="EMBL/GenBank/DDBJ databases">
        <authorList>
            <person name="de Groot N.N."/>
        </authorList>
    </citation>
    <scope>NUCLEOTIDE SEQUENCE [LARGE SCALE GENOMIC DNA]</scope>
    <source>
        <strain evidence="2 3">R5</strain>
    </source>
</reference>
<dbReference type="EMBL" id="FMZW01000020">
    <property type="protein sequence ID" value="SDE12530.1"/>
    <property type="molecule type" value="Genomic_DNA"/>
</dbReference>
<dbReference type="PANTHER" id="PTHR30383">
    <property type="entry name" value="THIOESTERASE 1/PROTEASE 1/LYSOPHOSPHOLIPASE L1"/>
    <property type="match status" value="1"/>
</dbReference>
<dbReference type="AlphaFoldDB" id="A0A1G7ACM8"/>
<dbReference type="InterPro" id="IPR036514">
    <property type="entry name" value="SGNH_hydro_sf"/>
</dbReference>
<dbReference type="Pfam" id="PF13472">
    <property type="entry name" value="Lipase_GDSL_2"/>
    <property type="match status" value="1"/>
</dbReference>
<proteinExistence type="predicted"/>
<organism evidence="2 3">
    <name type="scientific">Bradyrhizobium brasilense</name>
    <dbReference type="NCBI Taxonomy" id="1419277"/>
    <lineage>
        <taxon>Bacteria</taxon>
        <taxon>Pseudomonadati</taxon>
        <taxon>Pseudomonadota</taxon>
        <taxon>Alphaproteobacteria</taxon>
        <taxon>Hyphomicrobiales</taxon>
        <taxon>Nitrobacteraceae</taxon>
        <taxon>Bradyrhizobium</taxon>
    </lineage>
</organism>
<feature type="domain" description="SGNH hydrolase-type esterase" evidence="1">
    <location>
        <begin position="37"/>
        <end position="169"/>
    </location>
</feature>
<dbReference type="CDD" id="cd00229">
    <property type="entry name" value="SGNH_hydrolase"/>
    <property type="match status" value="1"/>
</dbReference>
<dbReference type="InterPro" id="IPR013830">
    <property type="entry name" value="SGNH_hydro"/>
</dbReference>
<accession>A0A1G7ACM8</accession>
<dbReference type="SUPFAM" id="SSF52266">
    <property type="entry name" value="SGNH hydrolase"/>
    <property type="match status" value="1"/>
</dbReference>
<sequence>MRNRFGEVSQHAFHDHAAVREFMIRAALADAKAPIVVLGDSITEMAPLPRQLCGRPVVNAGVGGQTIAEAKQLAGRVLQDQGAFLLVLAVGANDTGSPTAQRDFSNLIETVKSLSTRPLVAIAVAADESTNRAIEAAAVARGVRFIDAHLPPGAKMADGIHFTAAAYKAWVPALEAAISAECTM</sequence>
<dbReference type="Proteomes" id="UP000199245">
    <property type="component" value="Unassembled WGS sequence"/>
</dbReference>
<dbReference type="RefSeq" id="WP_176936984.1">
    <property type="nucleotide sequence ID" value="NZ_FMZW01000020.1"/>
</dbReference>
<dbReference type="Gene3D" id="3.40.50.1110">
    <property type="entry name" value="SGNH hydrolase"/>
    <property type="match status" value="1"/>
</dbReference>
<evidence type="ECO:0000313" key="3">
    <source>
        <dbReference type="Proteomes" id="UP000199245"/>
    </source>
</evidence>
<dbReference type="GO" id="GO:0016788">
    <property type="term" value="F:hydrolase activity, acting on ester bonds"/>
    <property type="evidence" value="ECO:0007669"/>
    <property type="project" value="UniProtKB-ARBA"/>
</dbReference>
<dbReference type="InterPro" id="IPR051532">
    <property type="entry name" value="Ester_Hydrolysis_Enzymes"/>
</dbReference>
<protein>
    <submittedName>
        <fullName evidence="2">Lysophospholipase L1</fullName>
    </submittedName>
</protein>
<evidence type="ECO:0000313" key="2">
    <source>
        <dbReference type="EMBL" id="SDE12530.1"/>
    </source>
</evidence>
<name>A0A1G7ACM8_9BRAD</name>
<evidence type="ECO:0000259" key="1">
    <source>
        <dbReference type="Pfam" id="PF13472"/>
    </source>
</evidence>